<feature type="region of interest" description="Disordered" evidence="2">
    <location>
        <begin position="1220"/>
        <end position="1252"/>
    </location>
</feature>
<feature type="compositionally biased region" description="Basic and acidic residues" evidence="2">
    <location>
        <begin position="372"/>
        <end position="407"/>
    </location>
</feature>
<feature type="region of interest" description="Disordered" evidence="2">
    <location>
        <begin position="847"/>
        <end position="867"/>
    </location>
</feature>
<feature type="region of interest" description="Disordered" evidence="2">
    <location>
        <begin position="428"/>
        <end position="509"/>
    </location>
</feature>
<feature type="region of interest" description="Disordered" evidence="2">
    <location>
        <begin position="797"/>
        <end position="829"/>
    </location>
</feature>
<feature type="compositionally biased region" description="Pro residues" evidence="2">
    <location>
        <begin position="559"/>
        <end position="592"/>
    </location>
</feature>
<feature type="compositionally biased region" description="Polar residues" evidence="2">
    <location>
        <begin position="594"/>
        <end position="605"/>
    </location>
</feature>
<evidence type="ECO:0000256" key="1">
    <source>
        <dbReference type="SAM" id="Coils"/>
    </source>
</evidence>
<feature type="region of interest" description="Disordered" evidence="2">
    <location>
        <begin position="1050"/>
        <end position="1080"/>
    </location>
</feature>
<keyword evidence="1" id="KW-0175">Coiled coil</keyword>
<feature type="compositionally biased region" description="Basic and acidic residues" evidence="2">
    <location>
        <begin position="67"/>
        <end position="82"/>
    </location>
</feature>
<dbReference type="OrthoDB" id="1922977at2759"/>
<feature type="compositionally biased region" description="Acidic residues" evidence="2">
    <location>
        <begin position="258"/>
        <end position="276"/>
    </location>
</feature>
<dbReference type="SUPFAM" id="SSF48452">
    <property type="entry name" value="TPR-like"/>
    <property type="match status" value="2"/>
</dbReference>
<accession>A0A8S4PZJ8</accession>
<gene>
    <name evidence="4" type="ORF">OFUS_LOCUS23170</name>
</gene>
<feature type="coiled-coil region" evidence="1">
    <location>
        <begin position="947"/>
        <end position="1009"/>
    </location>
</feature>
<feature type="region of interest" description="Disordered" evidence="2">
    <location>
        <begin position="184"/>
        <end position="307"/>
    </location>
</feature>
<dbReference type="PANTHER" id="PTHR21563">
    <property type="entry name" value="ZINC FINGER C3H1 DOMAIN-CONTAINING PROTEIN"/>
    <property type="match status" value="1"/>
</dbReference>
<feature type="region of interest" description="Disordered" evidence="2">
    <location>
        <begin position="559"/>
        <end position="733"/>
    </location>
</feature>
<evidence type="ECO:0000313" key="4">
    <source>
        <dbReference type="EMBL" id="CAH1799117.1"/>
    </source>
</evidence>
<feature type="domain" description="Putative zinc-finger" evidence="3">
    <location>
        <begin position="1392"/>
        <end position="1410"/>
    </location>
</feature>
<feature type="compositionally biased region" description="Basic and acidic residues" evidence="2">
    <location>
        <begin position="459"/>
        <end position="483"/>
    </location>
</feature>
<feature type="compositionally biased region" description="Low complexity" evidence="2">
    <location>
        <begin position="342"/>
        <end position="357"/>
    </location>
</feature>
<feature type="compositionally biased region" description="Basic and acidic residues" evidence="2">
    <location>
        <begin position="126"/>
        <end position="151"/>
    </location>
</feature>
<dbReference type="SMART" id="SM00386">
    <property type="entry name" value="HAT"/>
    <property type="match status" value="4"/>
</dbReference>
<dbReference type="GO" id="GO:0006396">
    <property type="term" value="P:RNA processing"/>
    <property type="evidence" value="ECO:0007669"/>
    <property type="project" value="InterPro"/>
</dbReference>
<proteinExistence type="predicted"/>
<feature type="compositionally biased region" description="Polar residues" evidence="2">
    <location>
        <begin position="448"/>
        <end position="458"/>
    </location>
</feature>
<evidence type="ECO:0000259" key="3">
    <source>
        <dbReference type="Pfam" id="PF10650"/>
    </source>
</evidence>
<organism evidence="4 5">
    <name type="scientific">Owenia fusiformis</name>
    <name type="common">Polychaete worm</name>
    <dbReference type="NCBI Taxonomy" id="6347"/>
    <lineage>
        <taxon>Eukaryota</taxon>
        <taxon>Metazoa</taxon>
        <taxon>Spiralia</taxon>
        <taxon>Lophotrochozoa</taxon>
        <taxon>Annelida</taxon>
        <taxon>Polychaeta</taxon>
        <taxon>Sedentaria</taxon>
        <taxon>Canalipalpata</taxon>
        <taxon>Sabellida</taxon>
        <taxon>Oweniida</taxon>
        <taxon>Oweniidae</taxon>
        <taxon>Owenia</taxon>
    </lineage>
</organism>
<feature type="compositionally biased region" description="Acidic residues" evidence="2">
    <location>
        <begin position="484"/>
        <end position="496"/>
    </location>
</feature>
<feature type="compositionally biased region" description="Acidic residues" evidence="2">
    <location>
        <begin position="287"/>
        <end position="296"/>
    </location>
</feature>
<evidence type="ECO:0000313" key="5">
    <source>
        <dbReference type="Proteomes" id="UP000749559"/>
    </source>
</evidence>
<feature type="compositionally biased region" description="Basic and acidic residues" evidence="2">
    <location>
        <begin position="1"/>
        <end position="10"/>
    </location>
</feature>
<dbReference type="PANTHER" id="PTHR21563:SF3">
    <property type="entry name" value="ZINC FINGER C3H1 DOMAIN-CONTAINING PROTEIN"/>
    <property type="match status" value="1"/>
</dbReference>
<feature type="compositionally biased region" description="Low complexity" evidence="2">
    <location>
        <begin position="1734"/>
        <end position="1748"/>
    </location>
</feature>
<feature type="region of interest" description="Disordered" evidence="2">
    <location>
        <begin position="1712"/>
        <end position="1749"/>
    </location>
</feature>
<feature type="compositionally biased region" description="Low complexity" evidence="2">
    <location>
        <begin position="766"/>
        <end position="785"/>
    </location>
</feature>
<dbReference type="Gene3D" id="1.25.40.10">
    <property type="entry name" value="Tetratricopeptide repeat domain"/>
    <property type="match status" value="3"/>
</dbReference>
<sequence>MDTDISKEEGELSDDDENLEVNNVRSTNKDTKIIDKNSCSKSNQNFSSQKFQQNEPIAKPRYKRSQIKHEKLDQNSRNENHAGTRSSSSRPPPTRRPPTRDNQRPRPTRWSRPDKERRNYQSNIPRRYEGRYRNESQKRERDKNYTRDRKANPQGSSESTDSYDDLLSRYQQIQLQIESIKQEEELARKNSSETSNETALNIENNNREESEEPTPATTDEVETTAKEPESNNVEDNDGVINKVEGLKIEDVTSNVEADAVDEDEEDADVEEEEEGEVVSSEHQDSPYVEDEDENESVDTKDKKVDDDIEDDMDLLALRAAALASAAHRNKNKEEQENRKPTTKSSPKASSQKQLSPRRPSHRRRFRAKNKQRTSESDRNQDRSHRESPRNRGEEQRQVDNKREEQLHKRLEELERARKDEMEWQRREAQKILTIDDPDEQYRRFMQMVQRSAGISQSNKDTKPSTDADQVKKTPSDGQLRDNYEEVEMEIDSDDQDVVPSGGDLGSPSDVMQFFDNTFYQLAMGPGPSPMMYVPTVPHMPPQPPLGPVYNMQPMMIENPPLPPPLPPSESPSPPPLPPVDSPSPPPLPPGSPNEPYTTGSPQVQKVQEYEPEFPDMDPALLVPTPTSKSLTIPGLGFELSVSSTFIPGYSPRNDSSEPDTSEVIYTPGEDKHVEEYEPDTDNPTVNAGVVYQPTPTEPTGVHQDRSGSSDKEGSIRAGAGVKMVTPDEEDEDADALRASLLQSLKNKRNKKLTQMEVKATSSGTVSPQSAISRSSSPLVSSTSSIVAANRRAERAERNMQDHIIPQHEPVVINLDDDSSDDEKPKSSQQQAFLSNLGAFLKDMRQSVDNKQTPVTPKPQPKARQKIEQAKIHPTPDAMRAMSMTMQDEYRKLREQIMKRMAAKAMEGKENTVQVGLDIKKPPGNKVTKSVSPGPKKTTEQVERESRVKAIEAKIFKLREEASQAKASQINLQNQMSRQQELLTSAEKNVNKLREQLAAAEKIYNVRKDQMEKLVERANASQNTTKERTETLQKLDMKLLDAGRKAYGDDFKPKLAMPSKRPIKTQSMQSIKKPKMDSVSLTVHRKTQAELAVEKRKLLALEKQLAERLRKLKQSENTKLKPPKRPTVTSPGAKIMAIKEKRRRLSSHCEKNKTNAPEHVMLEGDKITLENLNITDINNVNDTTSRRRSFIEVNPSSKPNLNSDTAYMRINKMEGEQQKLFDPKGNITPRENNNMARNNNQPDVEKTKDTDQMNVNVDQSQATLNEGPMLNKSKTLKNVLNIKLPTGKKLETVKKLYQESASLSPQTQTPSNKYMYDLCSMFYPEKQDLELRLGKQKGGLGTQEKGHIGPLSTYKSPLLNFKSYRFSVYFRTKEKCSISSSRYSHGIEPHIRLCRFDLNGSCNDDTCPWQHARDYTYNTEQVLKDIVAYCPSVARITDATDTQQYDEKIDEYVKGYLKQNSKTMTPDEMCLLMVSKVNDKSGHVHPHRTFPEARSWRLPQRQRKQDTFKPKTPADFTTSSQAIPMDLDDILNDQDVRYFVTDDSSVQDLEAAVLEMPLNVTLWLKLAYKKLSDSNSQNNSLEQALNVLSRGLEANKTNTLLWQHYLKLFGERQNTSDLLDMYELGVRYAPSYEIWWNFLQSASTYKEKDAVCQRLFDFLLRHSNAAGVTLATKPNSETSISDQLAREKTKSDKIQNENIKSEMKVSTMDVAQTSEEDTPAIKGTTPPTEGTILPTEGTTQATEGTTQKAEGINHTTKSHQILETVLYWVQLHVQCSHFETAVEILTTFLKDKPNAKGTDKVFLKSSDSTRAHDVLLGSDLCFLWLCYTHLLEFHCLPVKQLYCGDSPDRIRSKDPFMLPWQPRIKPKTTEKEFAEALADCAKTKAEPVARIKTSLPLYRNLISLLLNRNKQANCKKVVRKLLNIVATEAAKCRKDESLNDVSLETSMEIPDLWLCLISLQTQPAATRKVIREAIEALPTCPAIYNTAANFELLQGEPDDALEHLENSVIALYDTKGENAVKSPDPNYLFCKLLGLGGVPITYNCPPLQPHITPSYVEDNILYLWLNYCSLLVLQGDIQHAIESYEGAIYSLKSYKDAQGMWWGYLSWQRSRLTKCLENEPNLKQFHSLVNRCLMTTTTKFSFQSNPSLTYIDYSFHYRVVEMYVECIAVEDKFEAYQGFLTSMPNNLQLITRMCEFSLEHTQHAFMARRTLETALYDRPPLVKLWKFAIAFVMGESSNTDKVLQIRKLYQRAVQTLPLESSLWKHFVLFEISNGTEESANYVITKCQEIGLDIDEYLKAILGSDKS</sequence>
<dbReference type="Pfam" id="PF10650">
    <property type="entry name" value="zf-C3H1"/>
    <property type="match status" value="1"/>
</dbReference>
<dbReference type="EMBL" id="CAIIXF020000011">
    <property type="protein sequence ID" value="CAH1799117.1"/>
    <property type="molecule type" value="Genomic_DNA"/>
</dbReference>
<feature type="compositionally biased region" description="Low complexity" evidence="2">
    <location>
        <begin position="36"/>
        <end position="54"/>
    </location>
</feature>
<reference evidence="4" key="1">
    <citation type="submission" date="2022-03" db="EMBL/GenBank/DDBJ databases">
        <authorList>
            <person name="Martin C."/>
        </authorList>
    </citation>
    <scope>NUCLEOTIDE SEQUENCE</scope>
</reference>
<dbReference type="InterPro" id="IPR011990">
    <property type="entry name" value="TPR-like_helical_dom_sf"/>
</dbReference>
<keyword evidence="5" id="KW-1185">Reference proteome</keyword>
<dbReference type="GO" id="GO:0000178">
    <property type="term" value="C:exosome (RNase complex)"/>
    <property type="evidence" value="ECO:0007669"/>
    <property type="project" value="TreeGrafter"/>
</dbReference>
<dbReference type="InterPro" id="IPR039278">
    <property type="entry name" value="Red1"/>
</dbReference>
<evidence type="ECO:0000256" key="2">
    <source>
        <dbReference type="SAM" id="MobiDB-lite"/>
    </source>
</evidence>
<dbReference type="InterPro" id="IPR019607">
    <property type="entry name" value="Putative_zinc-finger_domain"/>
</dbReference>
<dbReference type="Proteomes" id="UP000749559">
    <property type="component" value="Unassembled WGS sequence"/>
</dbReference>
<feature type="region of interest" description="Disordered" evidence="2">
    <location>
        <begin position="319"/>
        <end position="407"/>
    </location>
</feature>
<feature type="region of interest" description="Disordered" evidence="2">
    <location>
        <begin position="1"/>
        <end position="167"/>
    </location>
</feature>
<feature type="region of interest" description="Disordered" evidence="2">
    <location>
        <begin position="752"/>
        <end position="785"/>
    </location>
</feature>
<comment type="caution">
    <text evidence="4">The sequence shown here is derived from an EMBL/GenBank/DDBJ whole genome shotgun (WGS) entry which is preliminary data.</text>
</comment>
<protein>
    <recommendedName>
        <fullName evidence="3">Putative zinc-finger domain-containing protein</fullName>
    </recommendedName>
</protein>
<name>A0A8S4PZJ8_OWEFU</name>
<feature type="compositionally biased region" description="Basic and acidic residues" evidence="2">
    <location>
        <begin position="702"/>
        <end position="714"/>
    </location>
</feature>
<dbReference type="InterPro" id="IPR003107">
    <property type="entry name" value="HAT"/>
</dbReference>
<feature type="region of interest" description="Disordered" evidence="2">
    <location>
        <begin position="916"/>
        <end position="944"/>
    </location>
</feature>
<feature type="coiled-coil region" evidence="1">
    <location>
        <begin position="1083"/>
        <end position="1117"/>
    </location>
</feature>
<dbReference type="GO" id="GO:0005634">
    <property type="term" value="C:nucleus"/>
    <property type="evidence" value="ECO:0007669"/>
    <property type="project" value="TreeGrafter"/>
</dbReference>
<feature type="compositionally biased region" description="Basic residues" evidence="2">
    <location>
        <begin position="358"/>
        <end position="371"/>
    </location>
</feature>